<dbReference type="PANTHER" id="PTHR42791">
    <property type="entry name" value="GNAT FAMILY ACETYLTRANSFERASE"/>
    <property type="match status" value="1"/>
</dbReference>
<dbReference type="CDD" id="cd04301">
    <property type="entry name" value="NAT_SF"/>
    <property type="match status" value="1"/>
</dbReference>
<dbReference type="SUPFAM" id="SSF55729">
    <property type="entry name" value="Acyl-CoA N-acyltransferases (Nat)"/>
    <property type="match status" value="1"/>
</dbReference>
<evidence type="ECO:0000259" key="1">
    <source>
        <dbReference type="PROSITE" id="PS51186"/>
    </source>
</evidence>
<dbReference type="InterPro" id="IPR000182">
    <property type="entry name" value="GNAT_dom"/>
</dbReference>
<gene>
    <name evidence="2" type="ORF">GNLVRS02_ARAD1D42020g</name>
</gene>
<feature type="domain" description="N-acetyltransferase" evidence="1">
    <location>
        <begin position="142"/>
        <end position="226"/>
    </location>
</feature>
<dbReference type="Pfam" id="PF00583">
    <property type="entry name" value="Acetyltransf_1"/>
    <property type="match status" value="1"/>
</dbReference>
<name>A0A060TDB2_BLAAD</name>
<dbReference type="EMBL" id="HG937694">
    <property type="protein sequence ID" value="CDP38764.1"/>
    <property type="molecule type" value="Genomic_DNA"/>
</dbReference>
<reference evidence="2" key="2">
    <citation type="submission" date="2014-06" db="EMBL/GenBank/DDBJ databases">
        <title>The complete genome of Blastobotrys (Arxula) adeninivorans LS3 - a yeast of biotechnological interest.</title>
        <authorList>
            <person name="Kunze G."/>
            <person name="Gaillardin C."/>
            <person name="Czernicka M."/>
            <person name="Durrens P."/>
            <person name="Martin T."/>
            <person name="Boer E."/>
            <person name="Gabaldon T."/>
            <person name="Cruz J."/>
            <person name="Talla E."/>
            <person name="Marck C."/>
            <person name="Goffeau A."/>
            <person name="Barbe V."/>
            <person name="Baret P."/>
            <person name="Baronian K."/>
            <person name="Beier S."/>
            <person name="Bleykasten C."/>
            <person name="Bode R."/>
            <person name="Casaregola S."/>
            <person name="Despons L."/>
            <person name="Fairhead C."/>
            <person name="Giersberg M."/>
            <person name="Gierski P."/>
            <person name="Hahnel U."/>
            <person name="Hartmann A."/>
            <person name="Jankowska D."/>
            <person name="Jubin C."/>
            <person name="Jung P."/>
            <person name="Lafontaine I."/>
            <person name="Leh-Louis V."/>
            <person name="Lemaire M."/>
            <person name="Marcet-Houben M."/>
            <person name="Mascher M."/>
            <person name="Morel G."/>
            <person name="Richard G.-F."/>
            <person name="Riechen J."/>
            <person name="Sacerdot C."/>
            <person name="Sarkar A."/>
            <person name="Savel G."/>
            <person name="Schacherer J."/>
            <person name="Sherman D."/>
            <person name="Straub M.-L."/>
            <person name="Stein N."/>
            <person name="Thierry A."/>
            <person name="Trautwein-Schult A."/>
            <person name="Westhof E."/>
            <person name="Worch S."/>
            <person name="Dujon B."/>
            <person name="Souciet J.-L."/>
            <person name="Wincker P."/>
            <person name="Scholz U."/>
            <person name="Neuveglise N."/>
        </authorList>
    </citation>
    <scope>NUCLEOTIDE SEQUENCE</scope>
    <source>
        <strain evidence="2">LS3</strain>
    </source>
</reference>
<evidence type="ECO:0000313" key="2">
    <source>
        <dbReference type="EMBL" id="CDP38764.1"/>
    </source>
</evidence>
<dbReference type="AlphaFoldDB" id="A0A060TDB2"/>
<organism evidence="2">
    <name type="scientific">Blastobotrys adeninivorans</name>
    <name type="common">Yeast</name>
    <name type="synonym">Arxula adeninivorans</name>
    <dbReference type="NCBI Taxonomy" id="409370"/>
    <lineage>
        <taxon>Eukaryota</taxon>
        <taxon>Fungi</taxon>
        <taxon>Dikarya</taxon>
        <taxon>Ascomycota</taxon>
        <taxon>Saccharomycotina</taxon>
        <taxon>Dipodascomycetes</taxon>
        <taxon>Dipodascales</taxon>
        <taxon>Trichomonascaceae</taxon>
        <taxon>Blastobotrys</taxon>
    </lineage>
</organism>
<dbReference type="GO" id="GO:0016747">
    <property type="term" value="F:acyltransferase activity, transferring groups other than amino-acyl groups"/>
    <property type="evidence" value="ECO:0007669"/>
    <property type="project" value="InterPro"/>
</dbReference>
<reference evidence="2" key="1">
    <citation type="submission" date="2014-02" db="EMBL/GenBank/DDBJ databases">
        <authorList>
            <person name="Genoscope - CEA"/>
        </authorList>
    </citation>
    <scope>NUCLEOTIDE SEQUENCE</scope>
    <source>
        <strain evidence="2">LS3</strain>
    </source>
</reference>
<proteinExistence type="predicted"/>
<dbReference type="PROSITE" id="PS51186">
    <property type="entry name" value="GNAT"/>
    <property type="match status" value="1"/>
</dbReference>
<dbReference type="PhylomeDB" id="A0A060TDB2"/>
<dbReference type="PANTHER" id="PTHR42791:SF1">
    <property type="entry name" value="N-ACETYLTRANSFERASE DOMAIN-CONTAINING PROTEIN"/>
    <property type="match status" value="1"/>
</dbReference>
<dbReference type="InterPro" id="IPR016181">
    <property type="entry name" value="Acyl_CoA_acyltransferase"/>
</dbReference>
<dbReference type="Gene3D" id="3.40.630.30">
    <property type="match status" value="1"/>
</dbReference>
<dbReference type="InterPro" id="IPR052523">
    <property type="entry name" value="Trichothecene_AcTrans"/>
</dbReference>
<sequence length="234" mass="26309">MSTMTEPLQAGTTRPPEPTANIRRVRFDEYKQAAACLVDAFAHDPVSKYFSWCDGFSEEKAKQLDQLIYESIVYSHLLNGLVLVAGDFDGIACWMPPGKNMDDWWTILRSGAWRLNFKLGKEGKTRYFTEFLPLLHDTKHEVLGEFDDKSWYLVYVGCRASARGKGYGSALIRYVTDMADQEGLPCYLEATGAANSGLYKKLGFDHRKTIELKRAAEPIPLGIMVREPVKPAAA</sequence>
<protein>
    <submittedName>
        <fullName evidence="2">ARAD1D42020p</fullName>
    </submittedName>
</protein>
<accession>A0A060TDB2</accession>